<feature type="domain" description="PAS" evidence="7">
    <location>
        <begin position="1"/>
        <end position="74"/>
    </location>
</feature>
<dbReference type="Proteomes" id="UP000887561">
    <property type="component" value="Unplaced"/>
</dbReference>
<evidence type="ECO:0000313" key="9">
    <source>
        <dbReference type="WBParaSite" id="scaffold15346_cov237.g17847"/>
    </source>
</evidence>
<dbReference type="InterPro" id="IPR000014">
    <property type="entry name" value="PAS"/>
</dbReference>
<dbReference type="GO" id="GO:0042391">
    <property type="term" value="P:regulation of membrane potential"/>
    <property type="evidence" value="ECO:0007669"/>
    <property type="project" value="TreeGrafter"/>
</dbReference>
<feature type="domain" description="Ion transport" evidence="6">
    <location>
        <begin position="160"/>
        <end position="245"/>
    </location>
</feature>
<dbReference type="GO" id="GO:0008076">
    <property type="term" value="C:voltage-gated potassium channel complex"/>
    <property type="evidence" value="ECO:0007669"/>
    <property type="project" value="TreeGrafter"/>
</dbReference>
<dbReference type="SUPFAM" id="SSF55785">
    <property type="entry name" value="PYP-like sensor domain (PAS domain)"/>
    <property type="match status" value="1"/>
</dbReference>
<name>A0A915LPK6_MELJA</name>
<evidence type="ECO:0000256" key="5">
    <source>
        <dbReference type="SAM" id="MobiDB-lite"/>
    </source>
</evidence>
<dbReference type="Gene3D" id="3.30.450.20">
    <property type="entry name" value="PAS domain"/>
    <property type="match status" value="1"/>
</dbReference>
<dbReference type="InterPro" id="IPR035965">
    <property type="entry name" value="PAS-like_dom_sf"/>
</dbReference>
<evidence type="ECO:0000256" key="2">
    <source>
        <dbReference type="ARBA" id="ARBA00022692"/>
    </source>
</evidence>
<dbReference type="Gene3D" id="1.10.287.70">
    <property type="match status" value="1"/>
</dbReference>
<dbReference type="AlphaFoldDB" id="A0A915LPK6"/>
<evidence type="ECO:0000256" key="3">
    <source>
        <dbReference type="ARBA" id="ARBA00022989"/>
    </source>
</evidence>
<evidence type="ECO:0000256" key="1">
    <source>
        <dbReference type="ARBA" id="ARBA00004141"/>
    </source>
</evidence>
<feature type="region of interest" description="Disordered" evidence="5">
    <location>
        <begin position="72"/>
        <end position="92"/>
    </location>
</feature>
<dbReference type="PANTHER" id="PTHR10217:SF435">
    <property type="entry name" value="POTASSIUM VOLTAGE-GATED CHANNEL PROTEIN EAG"/>
    <property type="match status" value="1"/>
</dbReference>
<evidence type="ECO:0000259" key="7">
    <source>
        <dbReference type="Pfam" id="PF13426"/>
    </source>
</evidence>
<protein>
    <submittedName>
        <fullName evidence="9">Ion transport domain-containing protein</fullName>
    </submittedName>
</protein>
<keyword evidence="4" id="KW-0472">Membrane</keyword>
<keyword evidence="3" id="KW-1133">Transmembrane helix</keyword>
<dbReference type="PRINTS" id="PR01463">
    <property type="entry name" value="EAGCHANLFMLY"/>
</dbReference>
<dbReference type="InterPro" id="IPR003938">
    <property type="entry name" value="K_chnl_volt-dep_EAG/ELK/ERG"/>
</dbReference>
<keyword evidence="8" id="KW-1185">Reference proteome</keyword>
<dbReference type="InterPro" id="IPR005821">
    <property type="entry name" value="Ion_trans_dom"/>
</dbReference>
<dbReference type="InterPro" id="IPR050818">
    <property type="entry name" value="KCNH_animal-type"/>
</dbReference>
<evidence type="ECO:0000313" key="8">
    <source>
        <dbReference type="Proteomes" id="UP000887561"/>
    </source>
</evidence>
<dbReference type="SUPFAM" id="SSF81324">
    <property type="entry name" value="Voltage-gated potassium channels"/>
    <property type="match status" value="1"/>
</dbReference>
<keyword evidence="2" id="KW-0812">Transmembrane</keyword>
<proteinExistence type="predicted"/>
<organism evidence="8 9">
    <name type="scientific">Meloidogyne javanica</name>
    <name type="common">Root-knot nematode worm</name>
    <dbReference type="NCBI Taxonomy" id="6303"/>
    <lineage>
        <taxon>Eukaryota</taxon>
        <taxon>Metazoa</taxon>
        <taxon>Ecdysozoa</taxon>
        <taxon>Nematoda</taxon>
        <taxon>Chromadorea</taxon>
        <taxon>Rhabditida</taxon>
        <taxon>Tylenchina</taxon>
        <taxon>Tylenchomorpha</taxon>
        <taxon>Tylenchoidea</taxon>
        <taxon>Meloidogynidae</taxon>
        <taxon>Meloidogyninae</taxon>
        <taxon>Meloidogyne</taxon>
        <taxon>Meloidogyne incognita group</taxon>
    </lineage>
</organism>
<evidence type="ECO:0000259" key="6">
    <source>
        <dbReference type="Pfam" id="PF00520"/>
    </source>
</evidence>
<comment type="subcellular location">
    <subcellularLocation>
        <location evidence="1">Membrane</location>
        <topology evidence="1">Multi-pass membrane protein</topology>
    </subcellularLocation>
</comment>
<evidence type="ECO:0000256" key="4">
    <source>
        <dbReference type="ARBA" id="ARBA00023136"/>
    </source>
</evidence>
<sequence>MIGYSRAETMQKNASFSFLYVQRPYRHSIQKIKNALENAKTEQVEIGLCKKNKTNVWLLMNISPIMGSAGTEAGVGGGHSETTEKKTGSAKVGGSGGIDIKNKVVLYLCQFKDITPLKEPLEGENNKSKVAKYRQQFTPNHIETKDLKPAQSVIGSNFNQAFMVPFNIAFRHRDPTPLGIDYVILLDSVVDVIFFADILLNFHTTFVGPVGEVVIDPKAIRHNYFKSWFLIDLLSCLPYDIFYMFKQDDE</sequence>
<dbReference type="PANTHER" id="PTHR10217">
    <property type="entry name" value="VOLTAGE AND LIGAND GATED POTASSIUM CHANNEL"/>
    <property type="match status" value="1"/>
</dbReference>
<dbReference type="Pfam" id="PF13426">
    <property type="entry name" value="PAS_9"/>
    <property type="match status" value="1"/>
</dbReference>
<accession>A0A915LPK6</accession>
<dbReference type="Pfam" id="PF00520">
    <property type="entry name" value="Ion_trans"/>
    <property type="match status" value="1"/>
</dbReference>
<dbReference type="GO" id="GO:0005249">
    <property type="term" value="F:voltage-gated potassium channel activity"/>
    <property type="evidence" value="ECO:0007669"/>
    <property type="project" value="InterPro"/>
</dbReference>
<dbReference type="WBParaSite" id="scaffold15346_cov237.g17847">
    <property type="protein sequence ID" value="scaffold15346_cov237.g17847"/>
    <property type="gene ID" value="scaffold15346_cov237.g17847"/>
</dbReference>
<reference evidence="9" key="1">
    <citation type="submission" date="2022-11" db="UniProtKB">
        <authorList>
            <consortium name="WormBaseParasite"/>
        </authorList>
    </citation>
    <scope>IDENTIFICATION</scope>
</reference>